<organism evidence="1 2">
    <name type="scientific">Luteibacter pinisoli</name>
    <dbReference type="NCBI Taxonomy" id="2589080"/>
    <lineage>
        <taxon>Bacteria</taxon>
        <taxon>Pseudomonadati</taxon>
        <taxon>Pseudomonadota</taxon>
        <taxon>Gammaproteobacteria</taxon>
        <taxon>Lysobacterales</taxon>
        <taxon>Rhodanobacteraceae</taxon>
        <taxon>Luteibacter</taxon>
    </lineage>
</organism>
<evidence type="ECO:0000313" key="2">
    <source>
        <dbReference type="Proteomes" id="UP000316093"/>
    </source>
</evidence>
<dbReference type="PIRSF" id="PIRSF028744">
    <property type="entry name" value="Addict_mod_HI1419"/>
    <property type="match status" value="1"/>
</dbReference>
<accession>A0A4Y5Z7E1</accession>
<reference evidence="1 2" key="1">
    <citation type="submission" date="2019-06" db="EMBL/GenBank/DDBJ databases">
        <title>A complete genome sequence for Luteibacter pinisoli MAH-14.</title>
        <authorList>
            <person name="Baltrus D.A."/>
        </authorList>
    </citation>
    <scope>NUCLEOTIDE SEQUENCE [LARGE SCALE GENOMIC DNA]</scope>
    <source>
        <strain evidence="1 2">MAH-14</strain>
    </source>
</reference>
<proteinExistence type="predicted"/>
<dbReference type="KEGG" id="lpy:FIV34_17555"/>
<dbReference type="OrthoDB" id="9800258at2"/>
<dbReference type="PANTHER" id="PTHR41791:SF1">
    <property type="entry name" value="SSL7039 PROTEIN"/>
    <property type="match status" value="1"/>
</dbReference>
<sequence>MQEFVDREGRNHYRQFFESLATAAAVKVAAVSYRLAVGNTSGLKGLGAGLAEWRLDWGPGIRIYVHQDGADLILLMGGSDKGDQQKKIDLARDLVLEYKARKKGANRAVRGQ</sequence>
<name>A0A4Y5Z7E1_9GAMM</name>
<dbReference type="AlphaFoldDB" id="A0A4Y5Z7E1"/>
<protein>
    <submittedName>
        <fullName evidence="1">Type II toxin-antitoxin system RelE/ParE family toxin</fullName>
    </submittedName>
</protein>
<dbReference type="PANTHER" id="PTHR41791">
    <property type="entry name" value="SSL7039 PROTEIN"/>
    <property type="match status" value="1"/>
</dbReference>
<evidence type="ECO:0000313" key="1">
    <source>
        <dbReference type="EMBL" id="QDE40886.1"/>
    </source>
</evidence>
<gene>
    <name evidence="1" type="ORF">FIV34_17555</name>
</gene>
<dbReference type="InterPro" id="IPR014056">
    <property type="entry name" value="TypeIITA-like_toxin_pred"/>
</dbReference>
<dbReference type="EMBL" id="CP041046">
    <property type="protein sequence ID" value="QDE40886.1"/>
    <property type="molecule type" value="Genomic_DNA"/>
</dbReference>
<dbReference type="Proteomes" id="UP000316093">
    <property type="component" value="Chromosome"/>
</dbReference>
<keyword evidence="2" id="KW-1185">Reference proteome</keyword>
<dbReference type="RefSeq" id="WP_139984811.1">
    <property type="nucleotide sequence ID" value="NZ_CP041046.1"/>
</dbReference>